<dbReference type="AlphaFoldDB" id="A0A397UTE3"/>
<name>A0A397UTE3_9GLOM</name>
<reference evidence="2 3" key="1">
    <citation type="submission" date="2018-06" db="EMBL/GenBank/DDBJ databases">
        <title>Comparative genomics reveals the genomic features of Rhizophagus irregularis, R. cerebriforme, R. diaphanum and Gigaspora rosea, and their symbiotic lifestyle signature.</title>
        <authorList>
            <person name="Morin E."/>
            <person name="San Clemente H."/>
            <person name="Chen E.C.H."/>
            <person name="De La Providencia I."/>
            <person name="Hainaut M."/>
            <person name="Kuo A."/>
            <person name="Kohler A."/>
            <person name="Murat C."/>
            <person name="Tang N."/>
            <person name="Roy S."/>
            <person name="Loubradou J."/>
            <person name="Henrissat B."/>
            <person name="Grigoriev I.V."/>
            <person name="Corradi N."/>
            <person name="Roux C."/>
            <person name="Martin F.M."/>
        </authorList>
    </citation>
    <scope>NUCLEOTIDE SEQUENCE [LARGE SCALE GENOMIC DNA]</scope>
    <source>
        <strain evidence="2 3">DAOM 194757</strain>
    </source>
</reference>
<keyword evidence="1" id="KW-1133">Transmembrane helix</keyword>
<dbReference type="EMBL" id="QKWP01001248">
    <property type="protein sequence ID" value="RIB10466.1"/>
    <property type="molecule type" value="Genomic_DNA"/>
</dbReference>
<dbReference type="Proteomes" id="UP000266673">
    <property type="component" value="Unassembled WGS sequence"/>
</dbReference>
<gene>
    <name evidence="2" type="ORF">C2G38_186429</name>
</gene>
<feature type="transmembrane region" description="Helical" evidence="1">
    <location>
        <begin position="100"/>
        <end position="118"/>
    </location>
</feature>
<evidence type="ECO:0000313" key="3">
    <source>
        <dbReference type="Proteomes" id="UP000266673"/>
    </source>
</evidence>
<feature type="transmembrane region" description="Helical" evidence="1">
    <location>
        <begin position="68"/>
        <end position="88"/>
    </location>
</feature>
<proteinExistence type="predicted"/>
<comment type="caution">
    <text evidence="2">The sequence shown here is derived from an EMBL/GenBank/DDBJ whole genome shotgun (WGS) entry which is preliminary data.</text>
</comment>
<keyword evidence="3" id="KW-1185">Reference proteome</keyword>
<protein>
    <submittedName>
        <fullName evidence="2">Uncharacterized protein</fullName>
    </submittedName>
</protein>
<keyword evidence="1" id="KW-0812">Transmembrane</keyword>
<evidence type="ECO:0000313" key="2">
    <source>
        <dbReference type="EMBL" id="RIB10466.1"/>
    </source>
</evidence>
<sequence length="124" mass="14889">MKDKFRYKVHCKEGHSTLEKEPESKPTHLIEEILSRIISTTEDFKPDFNKISRGHEPLKNILETIWNIRYLFIAYIWRFFVLILFLMYSYEYADLKTETVVVLVIDAFIVYIFINASLRMAVKY</sequence>
<accession>A0A397UTE3</accession>
<keyword evidence="1" id="KW-0472">Membrane</keyword>
<evidence type="ECO:0000256" key="1">
    <source>
        <dbReference type="SAM" id="Phobius"/>
    </source>
</evidence>
<organism evidence="2 3">
    <name type="scientific">Gigaspora rosea</name>
    <dbReference type="NCBI Taxonomy" id="44941"/>
    <lineage>
        <taxon>Eukaryota</taxon>
        <taxon>Fungi</taxon>
        <taxon>Fungi incertae sedis</taxon>
        <taxon>Mucoromycota</taxon>
        <taxon>Glomeromycotina</taxon>
        <taxon>Glomeromycetes</taxon>
        <taxon>Diversisporales</taxon>
        <taxon>Gigasporaceae</taxon>
        <taxon>Gigaspora</taxon>
    </lineage>
</organism>